<evidence type="ECO:0008006" key="2">
    <source>
        <dbReference type="Google" id="ProtNLM"/>
    </source>
</evidence>
<evidence type="ECO:0000313" key="1">
    <source>
        <dbReference type="EMBL" id="KKM07953.1"/>
    </source>
</evidence>
<comment type="caution">
    <text evidence="1">The sequence shown here is derived from an EMBL/GenBank/DDBJ whole genome shotgun (WGS) entry which is preliminary data.</text>
</comment>
<organism evidence="1">
    <name type="scientific">marine sediment metagenome</name>
    <dbReference type="NCBI Taxonomy" id="412755"/>
    <lineage>
        <taxon>unclassified sequences</taxon>
        <taxon>metagenomes</taxon>
        <taxon>ecological metagenomes</taxon>
    </lineage>
</organism>
<name>A0A0F9K9X5_9ZZZZ</name>
<protein>
    <recommendedName>
        <fullName evidence="2">HNH endonuclease</fullName>
    </recommendedName>
</protein>
<gene>
    <name evidence="1" type="ORF">LCGC14_1728810</name>
</gene>
<proteinExistence type="predicted"/>
<dbReference type="EMBL" id="LAZR01015660">
    <property type="protein sequence ID" value="KKM07953.1"/>
    <property type="molecule type" value="Genomic_DNA"/>
</dbReference>
<dbReference type="AlphaFoldDB" id="A0A0F9K9X5"/>
<reference evidence="1" key="1">
    <citation type="journal article" date="2015" name="Nature">
        <title>Complex archaea that bridge the gap between prokaryotes and eukaryotes.</title>
        <authorList>
            <person name="Spang A."/>
            <person name="Saw J.H."/>
            <person name="Jorgensen S.L."/>
            <person name="Zaremba-Niedzwiedzka K."/>
            <person name="Martijn J."/>
            <person name="Lind A.E."/>
            <person name="van Eijk R."/>
            <person name="Schleper C."/>
            <person name="Guy L."/>
            <person name="Ettema T.J."/>
        </authorList>
    </citation>
    <scope>NUCLEOTIDE SEQUENCE</scope>
</reference>
<accession>A0A0F9K9X5</accession>
<sequence>MIKLTAELIPKTSWYNNVRSNVPRSEWDKIRKQVYAEAKYVCKICNGVGKKHPVECHEIWQYDEKKHIQKLVGMIALCPACHCVKHLGRARAVGIFHLAIEHLMKINDWDYIEAKKYTDDVFEEWKRRSQHNWKLDLGALKKIYIRENRE</sequence>